<reference evidence="2" key="1">
    <citation type="submission" date="2019-06" db="EMBL/GenBank/DDBJ databases">
        <authorList>
            <person name="Broberg M."/>
        </authorList>
    </citation>
    <scope>NUCLEOTIDE SEQUENCE [LARGE SCALE GENOMIC DNA]</scope>
</reference>
<dbReference type="InterPro" id="IPR006175">
    <property type="entry name" value="YjgF/YER057c/UK114"/>
</dbReference>
<dbReference type="Pfam" id="PF01042">
    <property type="entry name" value="Ribonuc_L-PSP"/>
    <property type="match status" value="1"/>
</dbReference>
<proteinExistence type="predicted"/>
<dbReference type="AlphaFoldDB" id="A0A9N9TY28"/>
<dbReference type="InterPro" id="IPR035959">
    <property type="entry name" value="RutC-like_sf"/>
</dbReference>
<sequence>MCVHTVSGCGSISHLLLPFTLYLVKSYQSLRDTITDHVIVSDLSVIPVPPTQPTVYLLRTAGQLGTPPRSSKPVSSPLPNTFAEQAANAFQNVSACLAVANAAPSDVSKLNIYGVNLTEALRDIVAAAVRDFFGDSGHAPPSVLIGVSALAIPGFLIEVEAEAAIEVD</sequence>
<dbReference type="Gene3D" id="3.30.1330.40">
    <property type="entry name" value="RutC-like"/>
    <property type="match status" value="1"/>
</dbReference>
<organism evidence="1 2">
    <name type="scientific">Clonostachys byssicola</name>
    <dbReference type="NCBI Taxonomy" id="160290"/>
    <lineage>
        <taxon>Eukaryota</taxon>
        <taxon>Fungi</taxon>
        <taxon>Dikarya</taxon>
        <taxon>Ascomycota</taxon>
        <taxon>Pezizomycotina</taxon>
        <taxon>Sordariomycetes</taxon>
        <taxon>Hypocreomycetidae</taxon>
        <taxon>Hypocreales</taxon>
        <taxon>Bionectriaceae</taxon>
        <taxon>Clonostachys</taxon>
    </lineage>
</organism>
<dbReference type="Proteomes" id="UP000754883">
    <property type="component" value="Unassembled WGS sequence"/>
</dbReference>
<gene>
    <name evidence="1" type="ORF">CBYS24578_00018099</name>
</gene>
<evidence type="ECO:0000313" key="2">
    <source>
        <dbReference type="Proteomes" id="UP000754883"/>
    </source>
</evidence>
<dbReference type="OrthoDB" id="309640at2759"/>
<keyword evidence="2" id="KW-1185">Reference proteome</keyword>
<dbReference type="EMBL" id="CABFNO020001231">
    <property type="protein sequence ID" value="CAG9970360.1"/>
    <property type="molecule type" value="Genomic_DNA"/>
</dbReference>
<protein>
    <recommendedName>
        <fullName evidence="3">YjgF-like protein</fullName>
    </recommendedName>
</protein>
<reference evidence="1 2" key="2">
    <citation type="submission" date="2021-10" db="EMBL/GenBank/DDBJ databases">
        <authorList>
            <person name="Piombo E."/>
        </authorList>
    </citation>
    <scope>NUCLEOTIDE SEQUENCE [LARGE SCALE GENOMIC DNA]</scope>
</reference>
<comment type="caution">
    <text evidence="1">The sequence shown here is derived from an EMBL/GenBank/DDBJ whole genome shotgun (WGS) entry which is preliminary data.</text>
</comment>
<evidence type="ECO:0000313" key="1">
    <source>
        <dbReference type="EMBL" id="CAG9970360.1"/>
    </source>
</evidence>
<evidence type="ECO:0008006" key="3">
    <source>
        <dbReference type="Google" id="ProtNLM"/>
    </source>
</evidence>
<name>A0A9N9TY28_9HYPO</name>
<accession>A0A9N9TY28</accession>
<dbReference type="SUPFAM" id="SSF55298">
    <property type="entry name" value="YjgF-like"/>
    <property type="match status" value="1"/>
</dbReference>